<organism evidence="1 2">
    <name type="scientific">Eragrostis curvula</name>
    <name type="common">weeping love grass</name>
    <dbReference type="NCBI Taxonomy" id="38414"/>
    <lineage>
        <taxon>Eukaryota</taxon>
        <taxon>Viridiplantae</taxon>
        <taxon>Streptophyta</taxon>
        <taxon>Embryophyta</taxon>
        <taxon>Tracheophyta</taxon>
        <taxon>Spermatophyta</taxon>
        <taxon>Magnoliopsida</taxon>
        <taxon>Liliopsida</taxon>
        <taxon>Poales</taxon>
        <taxon>Poaceae</taxon>
        <taxon>PACMAD clade</taxon>
        <taxon>Chloridoideae</taxon>
        <taxon>Eragrostideae</taxon>
        <taxon>Eragrostidinae</taxon>
        <taxon>Eragrostis</taxon>
    </lineage>
</organism>
<evidence type="ECO:0008006" key="3">
    <source>
        <dbReference type="Google" id="ProtNLM"/>
    </source>
</evidence>
<dbReference type="Proteomes" id="UP000324897">
    <property type="component" value="Chromosome 4"/>
</dbReference>
<dbReference type="PANTHER" id="PTHR34709:SF36">
    <property type="entry name" value="FBD DOMAIN-CONTAINING PROTEIN"/>
    <property type="match status" value="1"/>
</dbReference>
<gene>
    <name evidence="1" type="ORF">EJB05_11895</name>
</gene>
<reference evidence="1 2" key="1">
    <citation type="journal article" date="2019" name="Sci. Rep.">
        <title>A high-quality genome of Eragrostis curvula grass provides insights into Poaceae evolution and supports new strategies to enhance forage quality.</title>
        <authorList>
            <person name="Carballo J."/>
            <person name="Santos B.A.C.M."/>
            <person name="Zappacosta D."/>
            <person name="Garbus I."/>
            <person name="Selva J.P."/>
            <person name="Gallo C.A."/>
            <person name="Diaz A."/>
            <person name="Albertini E."/>
            <person name="Caccamo M."/>
            <person name="Echenique V."/>
        </authorList>
    </citation>
    <scope>NUCLEOTIDE SEQUENCE [LARGE SCALE GENOMIC DNA]</scope>
    <source>
        <strain evidence="2">cv. Victoria</strain>
        <tissue evidence="1">Leaf</tissue>
    </source>
</reference>
<dbReference type="EMBL" id="RWGY01000007">
    <property type="protein sequence ID" value="TVU38521.1"/>
    <property type="molecule type" value="Genomic_DNA"/>
</dbReference>
<dbReference type="Gramene" id="TVU38521">
    <property type="protein sequence ID" value="TVU38521"/>
    <property type="gene ID" value="EJB05_11895"/>
</dbReference>
<name>A0A5J9VSI0_9POAL</name>
<evidence type="ECO:0000313" key="1">
    <source>
        <dbReference type="EMBL" id="TVU38521.1"/>
    </source>
</evidence>
<keyword evidence="2" id="KW-1185">Reference proteome</keyword>
<protein>
    <recommendedName>
        <fullName evidence="3">FBD domain-containing protein</fullName>
    </recommendedName>
</protein>
<dbReference type="Gene3D" id="3.80.10.10">
    <property type="entry name" value="Ribonuclease Inhibitor"/>
    <property type="match status" value="1"/>
</dbReference>
<evidence type="ECO:0000313" key="2">
    <source>
        <dbReference type="Proteomes" id="UP000324897"/>
    </source>
</evidence>
<sequence length="367" mass="41270">MWRFASKHPQLSFSDLLRRAEMERGPNSLSLLELPACERATRIELTRLNFPLGFPQTGTFAELLVLRINKAKVFACDVGRLVSTQCPRLRELQMVDVDGITASVISINSTTLARIIFRRVNINKGVQLEVTAPELLYLALDDCGDRSAAATISAPMLTQLIWNHEYDPSCHRIEEADRLIYRLVLTSGSKTSSSPLLGRFDSVDELRLHLSMPLGAEGYNKFIQDMDELPKATVLDVKGLSTKQHLGPAMLHLLGKCSRLKKLKIDISPPIPKETLCERGCSCVPPEIWTTNDIELGSLEEVEISSFTGAKEEMEFLELLFSCKIKTRRIAIHTRSDASLSREKQRQIWALSRPCCIVLECENTQFI</sequence>
<dbReference type="OrthoDB" id="662529at2759"/>
<dbReference type="PANTHER" id="PTHR34709">
    <property type="entry name" value="OS10G0396666 PROTEIN"/>
    <property type="match status" value="1"/>
</dbReference>
<proteinExistence type="predicted"/>
<comment type="caution">
    <text evidence="1">The sequence shown here is derived from an EMBL/GenBank/DDBJ whole genome shotgun (WGS) entry which is preliminary data.</text>
</comment>
<accession>A0A5J9VSI0</accession>
<dbReference type="AlphaFoldDB" id="A0A5J9VSI0"/>
<dbReference type="InterPro" id="IPR055312">
    <property type="entry name" value="FBL15-like"/>
</dbReference>
<dbReference type="InterPro" id="IPR032675">
    <property type="entry name" value="LRR_dom_sf"/>
</dbReference>